<evidence type="ECO:0008006" key="4">
    <source>
        <dbReference type="Google" id="ProtNLM"/>
    </source>
</evidence>
<dbReference type="EMBL" id="CP141259">
    <property type="protein sequence ID" value="WRL44129.1"/>
    <property type="molecule type" value="Genomic_DNA"/>
</dbReference>
<keyword evidence="3" id="KW-1185">Reference proteome</keyword>
<feature type="region of interest" description="Disordered" evidence="1">
    <location>
        <begin position="43"/>
        <end position="84"/>
    </location>
</feature>
<organism evidence="2 3">
    <name type="scientific">Aromatoleum evansii</name>
    <name type="common">Azoarcus evansii</name>
    <dbReference type="NCBI Taxonomy" id="59406"/>
    <lineage>
        <taxon>Bacteria</taxon>
        <taxon>Pseudomonadati</taxon>
        <taxon>Pseudomonadota</taxon>
        <taxon>Betaproteobacteria</taxon>
        <taxon>Rhodocyclales</taxon>
        <taxon>Rhodocyclaceae</taxon>
        <taxon>Aromatoleum</taxon>
    </lineage>
</organism>
<evidence type="ECO:0000313" key="2">
    <source>
        <dbReference type="EMBL" id="WRL44129.1"/>
    </source>
</evidence>
<evidence type="ECO:0000313" key="3">
    <source>
        <dbReference type="Proteomes" id="UP001626593"/>
    </source>
</evidence>
<evidence type="ECO:0000256" key="1">
    <source>
        <dbReference type="SAM" id="MobiDB-lite"/>
    </source>
</evidence>
<proteinExistence type="predicted"/>
<sequence length="84" mass="9413">MTAFKDVLCLLAIFIAYGIVGRLDYEDAVRLEQITQERQHAECLTAMPPVREPAKPISNPSSDPPNEGENRNRPGGSRCWPRSM</sequence>
<name>A0ABZ1AE37_AROEV</name>
<gene>
    <name evidence="2" type="ORF">U5817_13000</name>
</gene>
<dbReference type="RefSeq" id="WP_407277578.1">
    <property type="nucleotide sequence ID" value="NZ_CP141259.1"/>
</dbReference>
<reference evidence="2 3" key="1">
    <citation type="submission" date="2023-12" db="EMBL/GenBank/DDBJ databases">
        <title>A. evansii MAY27, complete genome.</title>
        <authorList>
            <person name="Wang Y."/>
        </authorList>
    </citation>
    <scope>NUCLEOTIDE SEQUENCE [LARGE SCALE GENOMIC DNA]</scope>
    <source>
        <strain evidence="2 3">MAY27</strain>
    </source>
</reference>
<accession>A0ABZ1AE37</accession>
<protein>
    <recommendedName>
        <fullName evidence="4">Secreted protein</fullName>
    </recommendedName>
</protein>
<dbReference type="Proteomes" id="UP001626593">
    <property type="component" value="Chromosome"/>
</dbReference>